<dbReference type="Proteomes" id="UP001056120">
    <property type="component" value="Linkage Group LG15"/>
</dbReference>
<comment type="caution">
    <text evidence="1">The sequence shown here is derived from an EMBL/GenBank/DDBJ whole genome shotgun (WGS) entry which is preliminary data.</text>
</comment>
<keyword evidence="2" id="KW-1185">Reference proteome</keyword>
<proteinExistence type="predicted"/>
<gene>
    <name evidence="1" type="ORF">L1987_46189</name>
</gene>
<evidence type="ECO:0000313" key="1">
    <source>
        <dbReference type="EMBL" id="KAI3776408.1"/>
    </source>
</evidence>
<reference evidence="2" key="1">
    <citation type="journal article" date="2022" name="Mol. Ecol. Resour.">
        <title>The genomes of chicory, endive, great burdock and yacon provide insights into Asteraceae palaeo-polyploidization history and plant inulin production.</title>
        <authorList>
            <person name="Fan W."/>
            <person name="Wang S."/>
            <person name="Wang H."/>
            <person name="Wang A."/>
            <person name="Jiang F."/>
            <person name="Liu H."/>
            <person name="Zhao H."/>
            <person name="Xu D."/>
            <person name="Zhang Y."/>
        </authorList>
    </citation>
    <scope>NUCLEOTIDE SEQUENCE [LARGE SCALE GENOMIC DNA]</scope>
    <source>
        <strain evidence="2">cv. Yunnan</strain>
    </source>
</reference>
<accession>A0ACB9FYW5</accession>
<evidence type="ECO:0000313" key="2">
    <source>
        <dbReference type="Proteomes" id="UP001056120"/>
    </source>
</evidence>
<dbReference type="EMBL" id="CM042032">
    <property type="protein sequence ID" value="KAI3776408.1"/>
    <property type="molecule type" value="Genomic_DNA"/>
</dbReference>
<name>A0ACB9FYW5_9ASTR</name>
<sequence length="270" mass="30985">MDFLTRFPDVSGAPNIESLIVSGCTKLVEVDESRAFLKGLVRLDMSGCENLKCLPPRIELKFLEILILSYCESLESFPELSENHSWQQIRDQDFPKNLHGFSSLEELCLSSNSKLIQLPASISHLSGLKHLDLNHCRRIQNLQSEIQVVKASNCISLEMIEDVSQEYEWMHKIWLFGCQKLLKDEDNERYLDNILRNLSSRWDDHYLSYRKLSLADILNTIGGPAVRCGAQVVYKEDVESIKNVKPYISSYWNWKLGLKIPSGVSDAFKK</sequence>
<protein>
    <submittedName>
        <fullName evidence="1">Uncharacterized protein</fullName>
    </submittedName>
</protein>
<reference evidence="1 2" key="2">
    <citation type="journal article" date="2022" name="Mol. Ecol. Resour.">
        <title>The genomes of chicory, endive, great burdock and yacon provide insights into Asteraceae paleo-polyploidization history and plant inulin production.</title>
        <authorList>
            <person name="Fan W."/>
            <person name="Wang S."/>
            <person name="Wang H."/>
            <person name="Wang A."/>
            <person name="Jiang F."/>
            <person name="Liu H."/>
            <person name="Zhao H."/>
            <person name="Xu D."/>
            <person name="Zhang Y."/>
        </authorList>
    </citation>
    <scope>NUCLEOTIDE SEQUENCE [LARGE SCALE GENOMIC DNA]</scope>
    <source>
        <strain evidence="2">cv. Yunnan</strain>
        <tissue evidence="1">Leaves</tissue>
    </source>
</reference>
<organism evidence="1 2">
    <name type="scientific">Smallanthus sonchifolius</name>
    <dbReference type="NCBI Taxonomy" id="185202"/>
    <lineage>
        <taxon>Eukaryota</taxon>
        <taxon>Viridiplantae</taxon>
        <taxon>Streptophyta</taxon>
        <taxon>Embryophyta</taxon>
        <taxon>Tracheophyta</taxon>
        <taxon>Spermatophyta</taxon>
        <taxon>Magnoliopsida</taxon>
        <taxon>eudicotyledons</taxon>
        <taxon>Gunneridae</taxon>
        <taxon>Pentapetalae</taxon>
        <taxon>asterids</taxon>
        <taxon>campanulids</taxon>
        <taxon>Asterales</taxon>
        <taxon>Asteraceae</taxon>
        <taxon>Asteroideae</taxon>
        <taxon>Heliantheae alliance</taxon>
        <taxon>Millerieae</taxon>
        <taxon>Smallanthus</taxon>
    </lineage>
</organism>